<organism evidence="3 4">
    <name type="scientific">Byssochlamys spectabilis (strain No. 5 / NBRC 109023)</name>
    <name type="common">Paecilomyces variotii</name>
    <dbReference type="NCBI Taxonomy" id="1356009"/>
    <lineage>
        <taxon>Eukaryota</taxon>
        <taxon>Fungi</taxon>
        <taxon>Dikarya</taxon>
        <taxon>Ascomycota</taxon>
        <taxon>Pezizomycotina</taxon>
        <taxon>Eurotiomycetes</taxon>
        <taxon>Eurotiomycetidae</taxon>
        <taxon>Eurotiales</taxon>
        <taxon>Thermoascaceae</taxon>
        <taxon>Paecilomyces</taxon>
    </lineage>
</organism>
<dbReference type="HOGENOM" id="CLU_066466_0_1_1"/>
<reference evidence="4" key="1">
    <citation type="journal article" date="2014" name="Genome Announc.">
        <title>Draft genome sequence of the formaldehyde-resistant fungus Byssochlamys spectabilis No. 5 (anamorph Paecilomyces variotii No. 5) (NBRC109023).</title>
        <authorList>
            <person name="Oka T."/>
            <person name="Ekino K."/>
            <person name="Fukuda K."/>
            <person name="Nomura Y."/>
        </authorList>
    </citation>
    <scope>NUCLEOTIDE SEQUENCE [LARGE SCALE GENOMIC DNA]</scope>
    <source>
        <strain evidence="4">No. 5 / NBRC 109023</strain>
    </source>
</reference>
<keyword evidence="4" id="KW-1185">Reference proteome</keyword>
<dbReference type="EMBL" id="BAUL01000225">
    <property type="protein sequence ID" value="GAD98022.1"/>
    <property type="molecule type" value="Genomic_DNA"/>
</dbReference>
<gene>
    <name evidence="3" type="ORF">PVAR5_6710</name>
</gene>
<dbReference type="eggNOG" id="ENOG502RJF6">
    <property type="taxonomic scope" value="Eukaryota"/>
</dbReference>
<keyword evidence="2" id="KW-0732">Signal</keyword>
<dbReference type="SUPFAM" id="SSF49899">
    <property type="entry name" value="Concanavalin A-like lectins/glucanases"/>
    <property type="match status" value="1"/>
</dbReference>
<comment type="caution">
    <text evidence="3">The sequence shown here is derived from an EMBL/GenBank/DDBJ whole genome shotgun (WGS) entry which is preliminary data.</text>
</comment>
<dbReference type="Pfam" id="PF01828">
    <property type="entry name" value="Peptidase_A4"/>
    <property type="match status" value="1"/>
</dbReference>
<feature type="chain" id="PRO_5004733629" description="Aspergillopepsin" evidence="2">
    <location>
        <begin position="21"/>
        <end position="266"/>
    </location>
</feature>
<dbReference type="InterPro" id="IPR013320">
    <property type="entry name" value="ConA-like_dom_sf"/>
</dbReference>
<dbReference type="InterPro" id="IPR038656">
    <property type="entry name" value="Peptidase_G1_sf"/>
</dbReference>
<feature type="active site" description="Proton acceptor" evidence="1">
    <location>
        <position position="198"/>
    </location>
</feature>
<dbReference type="PANTHER" id="PTHR37536:SF1">
    <property type="entry name" value="ASPERGILLOPEPSIN, PUTAITVE (AFU_ORTHOLOGUE AFUA_7G01200)"/>
    <property type="match status" value="1"/>
</dbReference>
<evidence type="ECO:0000313" key="3">
    <source>
        <dbReference type="EMBL" id="GAD98022.1"/>
    </source>
</evidence>
<proteinExistence type="predicted"/>
<name>V5GAS9_BYSSN</name>
<dbReference type="PRINTS" id="PR00977">
    <property type="entry name" value="SCYTLDPTASE"/>
</dbReference>
<dbReference type="InParanoid" id="V5GAS9"/>
<evidence type="ECO:0008006" key="5">
    <source>
        <dbReference type="Google" id="ProtNLM"/>
    </source>
</evidence>
<dbReference type="OrthoDB" id="2862635at2759"/>
<dbReference type="InterPro" id="IPR000250">
    <property type="entry name" value="Peptidase_G1"/>
</dbReference>
<dbReference type="AlphaFoldDB" id="V5GAS9"/>
<sequence length="266" mass="27752">MKFATTVLLTSAIWTTSALAAPRAGFGVPPKAPGDKNGALAAEQSTSADIEYGYNWAGVIHTTPPATGTYTAASATFTVPEPTATDDSSGGKQGASAWVGIDGGTYRNAILQAGVDFYVEGGTKNYDAWYEWYPAYSNDFNLSISAGDIVIVKVVSSSPSQGVAILENESSGQSATQTLSADPSTATLGGQNVEWMVEDYQSGSSDVALVNFNKVKFTGVQAETSDGQKIGTDGATIYDIQQNGDVLTNVTIISDTEFDVSYEAAQ</sequence>
<evidence type="ECO:0000256" key="1">
    <source>
        <dbReference type="PIRSR" id="PIRSR600250-50"/>
    </source>
</evidence>
<dbReference type="PANTHER" id="PTHR37536">
    <property type="entry name" value="PUTATIVE (AFU_ORTHOLOGUE AFUA_3G02970)-RELATED"/>
    <property type="match status" value="1"/>
</dbReference>
<dbReference type="CDD" id="cd13426">
    <property type="entry name" value="Peptidase_G1"/>
    <property type="match status" value="1"/>
</dbReference>
<dbReference type="Proteomes" id="UP000018001">
    <property type="component" value="Unassembled WGS sequence"/>
</dbReference>
<evidence type="ECO:0000313" key="4">
    <source>
        <dbReference type="Proteomes" id="UP000018001"/>
    </source>
</evidence>
<evidence type="ECO:0000256" key="2">
    <source>
        <dbReference type="SAM" id="SignalP"/>
    </source>
</evidence>
<protein>
    <recommendedName>
        <fullName evidence="5">Aspergillopepsin</fullName>
    </recommendedName>
</protein>
<accession>V5GAS9</accession>
<dbReference type="GO" id="GO:0070007">
    <property type="term" value="F:glutamic-type endopeptidase activity"/>
    <property type="evidence" value="ECO:0007669"/>
    <property type="project" value="InterPro"/>
</dbReference>
<feature type="signal peptide" evidence="2">
    <location>
        <begin position="1"/>
        <end position="20"/>
    </location>
</feature>
<dbReference type="Gene3D" id="2.60.120.700">
    <property type="entry name" value="Peptidase G1"/>
    <property type="match status" value="1"/>
</dbReference>
<dbReference type="GO" id="GO:0006508">
    <property type="term" value="P:proteolysis"/>
    <property type="evidence" value="ECO:0007669"/>
    <property type="project" value="InterPro"/>
</dbReference>